<dbReference type="GO" id="GO:0006281">
    <property type="term" value="P:DNA repair"/>
    <property type="evidence" value="ECO:0007669"/>
    <property type="project" value="TreeGrafter"/>
</dbReference>
<dbReference type="GO" id="GO:0003677">
    <property type="term" value="F:DNA binding"/>
    <property type="evidence" value="ECO:0007669"/>
    <property type="project" value="InterPro"/>
</dbReference>
<dbReference type="Gene3D" id="1.20.272.10">
    <property type="match status" value="1"/>
</dbReference>
<dbReference type="PANTHER" id="PTHR11669:SF5">
    <property type="entry name" value="REPLICATION FACTOR C SUBUNIT 2"/>
    <property type="match status" value="1"/>
</dbReference>
<dbReference type="CDD" id="cd00009">
    <property type="entry name" value="AAA"/>
    <property type="match status" value="1"/>
</dbReference>
<dbReference type="SUPFAM" id="SSF48019">
    <property type="entry name" value="post-AAA+ oligomerization domain-like"/>
    <property type="match status" value="1"/>
</dbReference>
<gene>
    <name evidence="5" type="ORF">Moumou_00424</name>
</gene>
<name>L7RG33_9VIRU</name>
<dbReference type="KEGG" id="vg:14445513"/>
<dbReference type="Proteomes" id="UP000201640">
    <property type="component" value="Segment"/>
</dbReference>
<proteinExistence type="predicted"/>
<evidence type="ECO:0000313" key="5">
    <source>
        <dbReference type="EMBL" id="AGC01960.1"/>
    </source>
</evidence>
<dbReference type="Pfam" id="PF08542">
    <property type="entry name" value="Rep_fac_C"/>
    <property type="match status" value="1"/>
</dbReference>
<sequence>MESTIPWIEKYRPATIDEIIFDINIRKQINIFLEDKKNVHLIFTGPPGIGKTSTARCIAKTMLGEYMEAGYLEINAAEDRGVRSMSTRIPPFCKKVVDFTTSKIILLDEADIMTSKCQYDINNMIKEFGKKTKFIFTCNDSTKIIEDLQSVCRILRFKKLTDQQISSYLSKICEKENIEYDKPGLDTICYISYGDMRKSINDLQKTACTYNKVTKNTVLKICRVPDPEEIKKIIALCLKGNLMEADKEMNDIIKLDFCYFDIVSSFVYVLSSYDMDECFKLQLIDIVNKTKTNVSKGLHSRLQLSGMICRIIKQIKQNNLCD</sequence>
<dbReference type="Gene3D" id="1.10.8.60">
    <property type="match status" value="1"/>
</dbReference>
<evidence type="ECO:0000256" key="2">
    <source>
        <dbReference type="ARBA" id="ARBA00022741"/>
    </source>
</evidence>
<dbReference type="CDD" id="cd18140">
    <property type="entry name" value="HLD_clamp_RFC"/>
    <property type="match status" value="1"/>
</dbReference>
<dbReference type="GO" id="GO:0006261">
    <property type="term" value="P:DNA-templated DNA replication"/>
    <property type="evidence" value="ECO:0007669"/>
    <property type="project" value="TreeGrafter"/>
</dbReference>
<dbReference type="Pfam" id="PF00004">
    <property type="entry name" value="AAA"/>
    <property type="match status" value="1"/>
</dbReference>
<dbReference type="GO" id="GO:0016887">
    <property type="term" value="F:ATP hydrolysis activity"/>
    <property type="evidence" value="ECO:0007669"/>
    <property type="project" value="InterPro"/>
</dbReference>
<protein>
    <submittedName>
        <fullName evidence="5">Putative replication factor C small subunit</fullName>
    </submittedName>
</protein>
<evidence type="ECO:0000256" key="1">
    <source>
        <dbReference type="ARBA" id="ARBA00022705"/>
    </source>
</evidence>
<dbReference type="GO" id="GO:0005524">
    <property type="term" value="F:ATP binding"/>
    <property type="evidence" value="ECO:0007669"/>
    <property type="project" value="UniProtKB-KW"/>
</dbReference>
<dbReference type="Pfam" id="PF21960">
    <property type="entry name" value="RCF1-5-like_lid"/>
    <property type="match status" value="1"/>
</dbReference>
<evidence type="ECO:0000259" key="4">
    <source>
        <dbReference type="SMART" id="SM00382"/>
    </source>
</evidence>
<keyword evidence="3" id="KW-0067">ATP-binding</keyword>
<dbReference type="OrthoDB" id="4962at10239"/>
<dbReference type="InterPro" id="IPR008921">
    <property type="entry name" value="DNA_pol3_clamp-load_cplx_C"/>
</dbReference>
<dbReference type="EMBL" id="JX962719">
    <property type="protein sequence ID" value="AGC01960.1"/>
    <property type="molecule type" value="Genomic_DNA"/>
</dbReference>
<accession>L7RG33</accession>
<feature type="domain" description="AAA+ ATPase" evidence="4">
    <location>
        <begin position="37"/>
        <end position="161"/>
    </location>
</feature>
<dbReference type="SUPFAM" id="SSF52540">
    <property type="entry name" value="P-loop containing nucleoside triphosphate hydrolases"/>
    <property type="match status" value="1"/>
</dbReference>
<dbReference type="InterPro" id="IPR050238">
    <property type="entry name" value="DNA_Rep/Repair_Clamp_Loader"/>
</dbReference>
<dbReference type="GO" id="GO:0003689">
    <property type="term" value="F:DNA clamp loader activity"/>
    <property type="evidence" value="ECO:0007669"/>
    <property type="project" value="TreeGrafter"/>
</dbReference>
<dbReference type="InterPro" id="IPR047854">
    <property type="entry name" value="RFC_lid"/>
</dbReference>
<organism evidence="5 6">
    <name type="scientific">Acanthamoeba polyphaga moumouvirus</name>
    <dbReference type="NCBI Taxonomy" id="1269028"/>
    <lineage>
        <taxon>Viruses</taxon>
        <taxon>Varidnaviria</taxon>
        <taxon>Bamfordvirae</taxon>
        <taxon>Nucleocytoviricota</taxon>
        <taxon>Megaviricetes</taxon>
        <taxon>Imitervirales</taxon>
        <taxon>Mimiviridae</taxon>
        <taxon>Megamimivirinae</taxon>
        <taxon>Moumouvirus</taxon>
    </lineage>
</organism>
<dbReference type="SMART" id="SM00382">
    <property type="entry name" value="AAA"/>
    <property type="match status" value="1"/>
</dbReference>
<dbReference type="GeneID" id="14445513"/>
<dbReference type="InterPro" id="IPR003593">
    <property type="entry name" value="AAA+_ATPase"/>
</dbReference>
<evidence type="ECO:0000313" key="6">
    <source>
        <dbReference type="Proteomes" id="UP000201640"/>
    </source>
</evidence>
<dbReference type="InterPro" id="IPR003959">
    <property type="entry name" value="ATPase_AAA_core"/>
</dbReference>
<dbReference type="RefSeq" id="YP_007354396.1">
    <property type="nucleotide sequence ID" value="NC_020104.1"/>
</dbReference>
<dbReference type="Gene3D" id="3.40.50.300">
    <property type="entry name" value="P-loop containing nucleotide triphosphate hydrolases"/>
    <property type="match status" value="1"/>
</dbReference>
<evidence type="ECO:0000256" key="3">
    <source>
        <dbReference type="ARBA" id="ARBA00022840"/>
    </source>
</evidence>
<keyword evidence="2" id="KW-0547">Nucleotide-binding</keyword>
<dbReference type="InterPro" id="IPR027417">
    <property type="entry name" value="P-loop_NTPase"/>
</dbReference>
<keyword evidence="6" id="KW-1185">Reference proteome</keyword>
<keyword evidence="1" id="KW-0235">DNA replication</keyword>
<reference evidence="5 6" key="1">
    <citation type="journal article" date="2012" name="Genome Biol. Evol.">
        <title>Related Giant Viruses in Distant Locations and Different Habitats: Acanthamoeba polyphaga moumouvirus Represents a Third Lineage of the Mimiviridae That Is Close to the Megavirus Lineage.</title>
        <authorList>
            <person name="Yoosuf N."/>
            <person name="Yutin N."/>
            <person name="Colson P."/>
            <person name="Shabalina S.A."/>
            <person name="Pagnier I."/>
            <person name="Robert C."/>
            <person name="Azza S."/>
            <person name="Klose T."/>
            <person name="Wong J."/>
            <person name="Rossmann M.G."/>
            <person name="La Scola B."/>
            <person name="Raoult D."/>
            <person name="Koonin E.V."/>
        </authorList>
    </citation>
    <scope>NUCLEOTIDE SEQUENCE [LARGE SCALE GENOMIC DNA]</scope>
    <source>
        <strain evidence="5 6">M10A</strain>
    </source>
</reference>
<dbReference type="InterPro" id="IPR013748">
    <property type="entry name" value="Rep_factorC_C"/>
</dbReference>
<dbReference type="PANTHER" id="PTHR11669">
    <property type="entry name" value="REPLICATION FACTOR C / DNA POLYMERASE III GAMMA-TAU SUBUNIT"/>
    <property type="match status" value="1"/>
</dbReference>